<dbReference type="EMBL" id="CAJVPW010004722">
    <property type="protein sequence ID" value="CAG8544368.1"/>
    <property type="molecule type" value="Genomic_DNA"/>
</dbReference>
<protein>
    <submittedName>
        <fullName evidence="1">10818_t:CDS:1</fullName>
    </submittedName>
</protein>
<gene>
    <name evidence="1" type="ORF">SPELUC_LOCUS4940</name>
</gene>
<keyword evidence="2" id="KW-1185">Reference proteome</keyword>
<reference evidence="1" key="1">
    <citation type="submission" date="2021-06" db="EMBL/GenBank/DDBJ databases">
        <authorList>
            <person name="Kallberg Y."/>
            <person name="Tangrot J."/>
            <person name="Rosling A."/>
        </authorList>
    </citation>
    <scope>NUCLEOTIDE SEQUENCE</scope>
    <source>
        <strain evidence="1">28 12/20/2015</strain>
    </source>
</reference>
<evidence type="ECO:0000313" key="1">
    <source>
        <dbReference type="EMBL" id="CAG8544368.1"/>
    </source>
</evidence>
<evidence type="ECO:0000313" key="2">
    <source>
        <dbReference type="Proteomes" id="UP000789366"/>
    </source>
</evidence>
<comment type="caution">
    <text evidence="1">The sequence shown here is derived from an EMBL/GenBank/DDBJ whole genome shotgun (WGS) entry which is preliminary data.</text>
</comment>
<accession>A0ACA9LW96</accession>
<name>A0ACA9LW96_9GLOM</name>
<sequence length="86" mass="10081">MNEINILYYTIENIKLQLKELRVLVEVSIKESDLVKEFPHSEDLEKDLESLRVDHCHLKEEWTLLDKNLQHIIINGGVRCSNSVHA</sequence>
<organism evidence="1 2">
    <name type="scientific">Cetraspora pellucida</name>
    <dbReference type="NCBI Taxonomy" id="1433469"/>
    <lineage>
        <taxon>Eukaryota</taxon>
        <taxon>Fungi</taxon>
        <taxon>Fungi incertae sedis</taxon>
        <taxon>Mucoromycota</taxon>
        <taxon>Glomeromycotina</taxon>
        <taxon>Glomeromycetes</taxon>
        <taxon>Diversisporales</taxon>
        <taxon>Gigasporaceae</taxon>
        <taxon>Cetraspora</taxon>
    </lineage>
</organism>
<proteinExistence type="predicted"/>
<dbReference type="Proteomes" id="UP000789366">
    <property type="component" value="Unassembled WGS sequence"/>
</dbReference>